<evidence type="ECO:0000313" key="2">
    <source>
        <dbReference type="Proteomes" id="UP001500454"/>
    </source>
</evidence>
<reference evidence="2" key="1">
    <citation type="journal article" date="2019" name="Int. J. Syst. Evol. Microbiol.">
        <title>The Global Catalogue of Microorganisms (GCM) 10K type strain sequencing project: providing services to taxonomists for standard genome sequencing and annotation.</title>
        <authorList>
            <consortium name="The Broad Institute Genomics Platform"/>
            <consortium name="The Broad Institute Genome Sequencing Center for Infectious Disease"/>
            <person name="Wu L."/>
            <person name="Ma J."/>
        </authorList>
    </citation>
    <scope>NUCLEOTIDE SEQUENCE [LARGE SCALE GENOMIC DNA]</scope>
    <source>
        <strain evidence="2">JCM 17924</strain>
    </source>
</reference>
<dbReference type="Proteomes" id="UP001500454">
    <property type="component" value="Unassembled WGS sequence"/>
</dbReference>
<evidence type="ECO:0000313" key="1">
    <source>
        <dbReference type="EMBL" id="GAA4378575.1"/>
    </source>
</evidence>
<keyword evidence="2" id="KW-1185">Reference proteome</keyword>
<name>A0ABP8IXJ4_9BACT</name>
<sequence length="73" mass="7398">MLGLVAGAMLSVSACSNPDYEKKENADLSAAPLPALPPATAGRDSAAAAAELAKQELSAVNATEAIKRMQPTM</sequence>
<protein>
    <submittedName>
        <fullName evidence="1">Uncharacterized protein</fullName>
    </submittedName>
</protein>
<gene>
    <name evidence="1" type="ORF">GCM10023186_15250</name>
</gene>
<proteinExistence type="predicted"/>
<organism evidence="1 2">
    <name type="scientific">Hymenobacter koreensis</name>
    <dbReference type="NCBI Taxonomy" id="1084523"/>
    <lineage>
        <taxon>Bacteria</taxon>
        <taxon>Pseudomonadati</taxon>
        <taxon>Bacteroidota</taxon>
        <taxon>Cytophagia</taxon>
        <taxon>Cytophagales</taxon>
        <taxon>Hymenobacteraceae</taxon>
        <taxon>Hymenobacter</taxon>
    </lineage>
</organism>
<comment type="caution">
    <text evidence="1">The sequence shown here is derived from an EMBL/GenBank/DDBJ whole genome shotgun (WGS) entry which is preliminary data.</text>
</comment>
<accession>A0ABP8IXJ4</accession>
<dbReference type="EMBL" id="BAABHA010000002">
    <property type="protein sequence ID" value="GAA4378575.1"/>
    <property type="molecule type" value="Genomic_DNA"/>
</dbReference>